<name>F6U9N4_CIOIN</name>
<accession>F6U9N4</accession>
<feature type="compositionally biased region" description="Polar residues" evidence="1">
    <location>
        <begin position="105"/>
        <end position="117"/>
    </location>
</feature>
<reference evidence="3" key="1">
    <citation type="journal article" date="2002" name="Science">
        <title>The draft genome of Ciona intestinalis: insights into chordate and vertebrate origins.</title>
        <authorList>
            <person name="Dehal P."/>
            <person name="Satou Y."/>
            <person name="Campbell R.K."/>
            <person name="Chapman J."/>
            <person name="Degnan B."/>
            <person name="De Tomaso A."/>
            <person name="Davidson B."/>
            <person name="Di Gregorio A."/>
            <person name="Gelpke M."/>
            <person name="Goodstein D.M."/>
            <person name="Harafuji N."/>
            <person name="Hastings K.E."/>
            <person name="Ho I."/>
            <person name="Hotta K."/>
            <person name="Huang W."/>
            <person name="Kawashima T."/>
            <person name="Lemaire P."/>
            <person name="Martinez D."/>
            <person name="Meinertzhagen I.A."/>
            <person name="Necula S."/>
            <person name="Nonaka M."/>
            <person name="Putnam N."/>
            <person name="Rash S."/>
            <person name="Saiga H."/>
            <person name="Satake M."/>
            <person name="Terry A."/>
            <person name="Yamada L."/>
            <person name="Wang H.G."/>
            <person name="Awazu S."/>
            <person name="Azumi K."/>
            <person name="Boore J."/>
            <person name="Branno M."/>
            <person name="Chin-Bow S."/>
            <person name="DeSantis R."/>
            <person name="Doyle S."/>
            <person name="Francino P."/>
            <person name="Keys D.N."/>
            <person name="Haga S."/>
            <person name="Hayashi H."/>
            <person name="Hino K."/>
            <person name="Imai K.S."/>
            <person name="Inaba K."/>
            <person name="Kano S."/>
            <person name="Kobayashi K."/>
            <person name="Kobayashi M."/>
            <person name="Lee B.I."/>
            <person name="Makabe K.W."/>
            <person name="Manohar C."/>
            <person name="Matassi G."/>
            <person name="Medina M."/>
            <person name="Mochizuki Y."/>
            <person name="Mount S."/>
            <person name="Morishita T."/>
            <person name="Miura S."/>
            <person name="Nakayama A."/>
            <person name="Nishizaka S."/>
            <person name="Nomoto H."/>
            <person name="Ohta F."/>
            <person name="Oishi K."/>
            <person name="Rigoutsos I."/>
            <person name="Sano M."/>
            <person name="Sasaki A."/>
            <person name="Sasakura Y."/>
            <person name="Shoguchi E."/>
            <person name="Shin-i T."/>
            <person name="Spagnuolo A."/>
            <person name="Stainier D."/>
            <person name="Suzuki M.M."/>
            <person name="Tassy O."/>
            <person name="Takatori N."/>
            <person name="Tokuoka M."/>
            <person name="Yagi K."/>
            <person name="Yoshizaki F."/>
            <person name="Wada S."/>
            <person name="Zhang C."/>
            <person name="Hyatt P.D."/>
            <person name="Larimer F."/>
            <person name="Detter C."/>
            <person name="Doggett N."/>
            <person name="Glavina T."/>
            <person name="Hawkins T."/>
            <person name="Richardson P."/>
            <person name="Lucas S."/>
            <person name="Kohara Y."/>
            <person name="Levine M."/>
            <person name="Satoh N."/>
            <person name="Rokhsar D.S."/>
        </authorList>
    </citation>
    <scope>NUCLEOTIDE SEQUENCE [LARGE SCALE GENOMIC DNA]</scope>
</reference>
<dbReference type="Gene3D" id="1.10.150.50">
    <property type="entry name" value="Transcription Factor, Ets-1"/>
    <property type="match status" value="1"/>
</dbReference>
<proteinExistence type="predicted"/>
<feature type="region of interest" description="Disordered" evidence="1">
    <location>
        <begin position="182"/>
        <end position="273"/>
    </location>
</feature>
<evidence type="ECO:0008006" key="4">
    <source>
        <dbReference type="Google" id="ProtNLM"/>
    </source>
</evidence>
<evidence type="ECO:0000256" key="1">
    <source>
        <dbReference type="SAM" id="MobiDB-lite"/>
    </source>
</evidence>
<feature type="region of interest" description="Disordered" evidence="1">
    <location>
        <begin position="25"/>
        <end position="57"/>
    </location>
</feature>
<feature type="compositionally biased region" description="Polar residues" evidence="1">
    <location>
        <begin position="37"/>
        <end position="47"/>
    </location>
</feature>
<feature type="region of interest" description="Disordered" evidence="1">
    <location>
        <begin position="351"/>
        <end position="370"/>
    </location>
</feature>
<dbReference type="HOGENOM" id="CLU_595735_0_0_1"/>
<feature type="compositionally biased region" description="Polar residues" evidence="1">
    <location>
        <begin position="354"/>
        <end position="370"/>
    </location>
</feature>
<dbReference type="InterPro" id="IPR052281">
    <property type="entry name" value="GAREM"/>
</dbReference>
<feature type="compositionally biased region" description="Polar residues" evidence="1">
    <location>
        <begin position="240"/>
        <end position="265"/>
    </location>
</feature>
<dbReference type="STRING" id="7719.ENSCINP00000019131"/>
<dbReference type="Proteomes" id="UP000008144">
    <property type="component" value="Chromosome 12"/>
</dbReference>
<protein>
    <recommendedName>
        <fullName evidence="4">SAM domain-containing protein</fullName>
    </recommendedName>
</protein>
<feature type="compositionally biased region" description="Basic and acidic residues" evidence="1">
    <location>
        <begin position="154"/>
        <end position="163"/>
    </location>
</feature>
<dbReference type="SUPFAM" id="SSF47769">
    <property type="entry name" value="SAM/Pointed domain"/>
    <property type="match status" value="1"/>
</dbReference>
<sequence length="459" mass="51643">MASKIQSSATNIDDYCKSVRFHTPRNKRVTNPKPWNRNFNLRTQNQRSSRKPQPRGISAIQLISNQPVPRARPTFQNKNHVTRALPIPDTGHATSAYPPLPPRNNPSFSVAPENSNVPPVPPKMRPHSMYVEKAPPPPDMPARPPPLPSSHSSVSEDHLEFHTRPSVNDESIWEVWGPAGSQVVDSSKHDASPGSSQNSLNELTKEVSNENNSSLHEVEQFDNEQLRVDSPSFPIENKTKSSPVQKSRTSSAYENTEIQFKPVQTESDEGTQDAEATQLVNLSNDVVNENEDQTMMGLDRKSKIYENLKEALLKQKQDDINESPLHNGYEDTTVPKICFNNEDGTIVSKDSAADLSSQRRNSIDGSSATQARPVKQYVLPPEDWVPPDNPETMTVNDVSYALRFIGLSEDIVELFHNERIDGQILTELNIDILTNDFYLSQLHRFKISRFLEGWRPKLS</sequence>
<dbReference type="PANTHER" id="PTHR14454">
    <property type="entry name" value="GRB2-ASSOCIATED AND REGULATOR OF MAPK PROTEIN FAMILY MEMBER"/>
    <property type="match status" value="1"/>
</dbReference>
<dbReference type="Ensembl" id="ENSCINT00000019131.3">
    <property type="protein sequence ID" value="ENSCINP00000019131.3"/>
    <property type="gene ID" value="ENSCING00000009404.3"/>
</dbReference>
<keyword evidence="3" id="KW-1185">Reference proteome</keyword>
<feature type="compositionally biased region" description="Basic and acidic residues" evidence="1">
    <location>
        <begin position="216"/>
        <end position="227"/>
    </location>
</feature>
<dbReference type="EMBL" id="EAAA01001040">
    <property type="status" value="NOT_ANNOTATED_CDS"/>
    <property type="molecule type" value="Genomic_DNA"/>
</dbReference>
<feature type="compositionally biased region" description="Pro residues" evidence="1">
    <location>
        <begin position="134"/>
        <end position="148"/>
    </location>
</feature>
<dbReference type="InParanoid" id="F6U9N4"/>
<dbReference type="AlphaFoldDB" id="F6U9N4"/>
<feature type="compositionally biased region" description="Polar residues" evidence="1">
    <location>
        <begin position="193"/>
        <end position="202"/>
    </location>
</feature>
<reference evidence="2" key="2">
    <citation type="journal article" date="2008" name="Genome Biol.">
        <title>Improved genome assembly and evidence-based global gene model set for the chordate Ciona intestinalis: new insight into intron and operon populations.</title>
        <authorList>
            <person name="Satou Y."/>
            <person name="Mineta K."/>
            <person name="Ogasawara M."/>
            <person name="Sasakura Y."/>
            <person name="Shoguchi E."/>
            <person name="Ueno K."/>
            <person name="Yamada L."/>
            <person name="Matsumoto J."/>
            <person name="Wasserscheid J."/>
            <person name="Dewar K."/>
            <person name="Wiley G.B."/>
            <person name="Macmil S.L."/>
            <person name="Roe B.A."/>
            <person name="Zeller R.W."/>
            <person name="Hastings K.E."/>
            <person name="Lemaire P."/>
            <person name="Lindquist E."/>
            <person name="Endo T."/>
            <person name="Hotta K."/>
            <person name="Inaba K."/>
        </authorList>
    </citation>
    <scope>NUCLEOTIDE SEQUENCE [LARGE SCALE GENOMIC DNA]</scope>
    <source>
        <strain evidence="2">wild type</strain>
    </source>
</reference>
<evidence type="ECO:0000313" key="2">
    <source>
        <dbReference type="Ensembl" id="ENSCINP00000019131.3"/>
    </source>
</evidence>
<reference evidence="2" key="3">
    <citation type="submission" date="2025-08" db="UniProtKB">
        <authorList>
            <consortium name="Ensembl"/>
        </authorList>
    </citation>
    <scope>IDENTIFICATION</scope>
</reference>
<feature type="region of interest" description="Disordered" evidence="1">
    <location>
        <begin position="86"/>
        <end position="166"/>
    </location>
</feature>
<reference evidence="2" key="4">
    <citation type="submission" date="2025-09" db="UniProtKB">
        <authorList>
            <consortium name="Ensembl"/>
        </authorList>
    </citation>
    <scope>IDENTIFICATION</scope>
</reference>
<evidence type="ECO:0000313" key="3">
    <source>
        <dbReference type="Proteomes" id="UP000008144"/>
    </source>
</evidence>
<organism evidence="2 3">
    <name type="scientific">Ciona intestinalis</name>
    <name type="common">Transparent sea squirt</name>
    <name type="synonym">Ascidia intestinalis</name>
    <dbReference type="NCBI Taxonomy" id="7719"/>
    <lineage>
        <taxon>Eukaryota</taxon>
        <taxon>Metazoa</taxon>
        <taxon>Chordata</taxon>
        <taxon>Tunicata</taxon>
        <taxon>Ascidiacea</taxon>
        <taxon>Phlebobranchia</taxon>
        <taxon>Cionidae</taxon>
        <taxon>Ciona</taxon>
    </lineage>
</organism>
<dbReference type="PANTHER" id="PTHR14454:SF12">
    <property type="entry name" value="GRB2-ASSOCIATED AND REGULATOR OF MAPK PROTEIN 2-LIKE"/>
    <property type="match status" value="1"/>
</dbReference>
<dbReference type="InterPro" id="IPR013761">
    <property type="entry name" value="SAM/pointed_sf"/>
</dbReference>
<dbReference type="GeneTree" id="ENSGT00530000063834"/>